<organism evidence="1 2">
    <name type="scientific">Bradyrhizobium macuxiense</name>
    <dbReference type="NCBI Taxonomy" id="1755647"/>
    <lineage>
        <taxon>Bacteria</taxon>
        <taxon>Pseudomonadati</taxon>
        <taxon>Pseudomonadota</taxon>
        <taxon>Alphaproteobacteria</taxon>
        <taxon>Hyphomicrobiales</taxon>
        <taxon>Nitrobacteraceae</taxon>
        <taxon>Bradyrhizobium</taxon>
    </lineage>
</organism>
<accession>A0A560LYW6</accession>
<gene>
    <name evidence="1" type="ORF">FBZ93_105412</name>
</gene>
<name>A0A560LYW6_9BRAD</name>
<reference evidence="1 2" key="1">
    <citation type="submission" date="2019-06" db="EMBL/GenBank/DDBJ databases">
        <title>Genomic Encyclopedia of Type Strains, Phase IV (KMG-V): Genome sequencing to study the core and pangenomes of soil and plant-associated prokaryotes.</title>
        <authorList>
            <person name="Whitman W."/>
        </authorList>
    </citation>
    <scope>NUCLEOTIDE SEQUENCE [LARGE SCALE GENOMIC DNA]</scope>
    <source>
        <strain evidence="1 2">BR 10355</strain>
    </source>
</reference>
<protein>
    <submittedName>
        <fullName evidence="1">Uncharacterized protein</fullName>
    </submittedName>
</protein>
<dbReference type="Proteomes" id="UP000321304">
    <property type="component" value="Unassembled WGS sequence"/>
</dbReference>
<sequence length="111" mass="11638">MAWSDLGNCLAITRRSRVVATALMYGLTLTVRFTSAAGDDADSPAQASQGANAVTSVMIDDTARALTRDWLPAAAQPISLRRGSLSSAPGCRAACERARRAPFVSSCAAHR</sequence>
<keyword evidence="2" id="KW-1185">Reference proteome</keyword>
<comment type="caution">
    <text evidence="1">The sequence shown here is derived from an EMBL/GenBank/DDBJ whole genome shotgun (WGS) entry which is preliminary data.</text>
</comment>
<evidence type="ECO:0000313" key="2">
    <source>
        <dbReference type="Proteomes" id="UP000321304"/>
    </source>
</evidence>
<dbReference type="EMBL" id="VITY01000005">
    <property type="protein sequence ID" value="TWC00613.1"/>
    <property type="molecule type" value="Genomic_DNA"/>
</dbReference>
<dbReference type="OrthoDB" id="8237415at2"/>
<proteinExistence type="predicted"/>
<evidence type="ECO:0000313" key="1">
    <source>
        <dbReference type="EMBL" id="TWC00613.1"/>
    </source>
</evidence>
<dbReference type="AlphaFoldDB" id="A0A560LYW6"/>